<feature type="transmembrane region" description="Helical" evidence="1">
    <location>
        <begin position="383"/>
        <end position="403"/>
    </location>
</feature>
<feature type="transmembrane region" description="Helical" evidence="1">
    <location>
        <begin position="358"/>
        <end position="377"/>
    </location>
</feature>
<dbReference type="Proteomes" id="UP000806528">
    <property type="component" value="Unassembled WGS sequence"/>
</dbReference>
<name>A0ABR9PBT6_9ACTN</name>
<feature type="transmembrane region" description="Helical" evidence="1">
    <location>
        <begin position="236"/>
        <end position="259"/>
    </location>
</feature>
<organism evidence="3 4">
    <name type="scientific">Nocardiopsis coralli</name>
    <dbReference type="NCBI Taxonomy" id="2772213"/>
    <lineage>
        <taxon>Bacteria</taxon>
        <taxon>Bacillati</taxon>
        <taxon>Actinomycetota</taxon>
        <taxon>Actinomycetes</taxon>
        <taxon>Streptosporangiales</taxon>
        <taxon>Nocardiopsidaceae</taxon>
        <taxon>Nocardiopsis</taxon>
    </lineage>
</organism>
<feature type="transmembrane region" description="Helical" evidence="1">
    <location>
        <begin position="279"/>
        <end position="301"/>
    </location>
</feature>
<evidence type="ECO:0000313" key="4">
    <source>
        <dbReference type="Proteomes" id="UP000806528"/>
    </source>
</evidence>
<gene>
    <name evidence="3" type="ORF">IDM40_21685</name>
</gene>
<keyword evidence="1" id="KW-0812">Transmembrane</keyword>
<dbReference type="InterPro" id="IPR007349">
    <property type="entry name" value="DUF418"/>
</dbReference>
<keyword evidence="1" id="KW-0472">Membrane</keyword>
<feature type="transmembrane region" description="Helical" evidence="1">
    <location>
        <begin position="86"/>
        <end position="110"/>
    </location>
</feature>
<dbReference type="Pfam" id="PF04235">
    <property type="entry name" value="DUF418"/>
    <property type="match status" value="1"/>
</dbReference>
<evidence type="ECO:0000256" key="1">
    <source>
        <dbReference type="SAM" id="Phobius"/>
    </source>
</evidence>
<accession>A0ABR9PBT6</accession>
<dbReference type="PANTHER" id="PTHR30590">
    <property type="entry name" value="INNER MEMBRANE PROTEIN"/>
    <property type="match status" value="1"/>
</dbReference>
<feature type="transmembrane region" description="Helical" evidence="1">
    <location>
        <begin position="131"/>
        <end position="148"/>
    </location>
</feature>
<feature type="transmembrane region" description="Helical" evidence="1">
    <location>
        <begin position="313"/>
        <end position="333"/>
    </location>
</feature>
<feature type="transmembrane region" description="Helical" evidence="1">
    <location>
        <begin position="47"/>
        <end position="66"/>
    </location>
</feature>
<feature type="transmembrane region" description="Helical" evidence="1">
    <location>
        <begin position="154"/>
        <end position="171"/>
    </location>
</feature>
<dbReference type="EMBL" id="JADBGI010000022">
    <property type="protein sequence ID" value="MBE3001284.1"/>
    <property type="molecule type" value="Genomic_DNA"/>
</dbReference>
<evidence type="ECO:0000259" key="2">
    <source>
        <dbReference type="Pfam" id="PF04235"/>
    </source>
</evidence>
<dbReference type="InterPro" id="IPR052529">
    <property type="entry name" value="Bact_Transport_Assoc"/>
</dbReference>
<comment type="caution">
    <text evidence="3">The sequence shown here is derived from an EMBL/GenBank/DDBJ whole genome shotgun (WGS) entry which is preliminary data.</text>
</comment>
<reference evidence="3 4" key="1">
    <citation type="submission" date="2020-09" db="EMBL/GenBank/DDBJ databases">
        <title>Diversity and distribution of actinomycetes associated with coral in the coast of Hainan.</title>
        <authorList>
            <person name="Li F."/>
        </authorList>
    </citation>
    <scope>NUCLEOTIDE SEQUENCE [LARGE SCALE GENOMIC DNA]</scope>
    <source>
        <strain evidence="3 4">HNM0947</strain>
    </source>
</reference>
<feature type="domain" description="DUF418" evidence="2">
    <location>
        <begin position="260"/>
        <end position="425"/>
    </location>
</feature>
<proteinExistence type="predicted"/>
<dbReference type="PANTHER" id="PTHR30590:SF2">
    <property type="entry name" value="INNER MEMBRANE PROTEIN"/>
    <property type="match status" value="1"/>
</dbReference>
<keyword evidence="4" id="KW-1185">Reference proteome</keyword>
<feature type="transmembrane region" description="Helical" evidence="1">
    <location>
        <begin position="183"/>
        <end position="202"/>
    </location>
</feature>
<keyword evidence="1" id="KW-1133">Transmembrane helix</keyword>
<sequence length="444" mass="46948">MSQGSGDAAALPGGAGAGEACRMISEPALQAPVRSTPVTERVLAPDLARGMMLLLIALAHVPWFIYDVPVGMMLHPDGGSVADRVAQALTLIVVDARTHTMFAFLFAYGIGQMYARQVERGTSPEQVRRYLRRRHLWMLAFGAVHGVLLWQGDILGAYGLMALLLVPLFFGRRDRTLRIWTGVLLGVGALSVAASALVARLVPADPAASAPGAETLQRLSIAEPDYLLSALFRLPAWFLTTTQGVLTLALPTAFLIGLLAARHRVLEEPSRHLPLLRRVAVWGIAAGWAAGAGLALQHLGVFGPETVALVNGLHFYTGIFAGVGYAALFGLIAHRISVRGRRDTFPVRAVVALGRRSLSGYLAQSLVLPPLLAAWGLGLGTSLSSWSAVLVAVATWSATVAAASAMDRAGVRGPAETLLRRLTYGRAARGSDATPNTAAKGTGR</sequence>
<evidence type="ECO:0000313" key="3">
    <source>
        <dbReference type="EMBL" id="MBE3001284.1"/>
    </source>
</evidence>
<protein>
    <submittedName>
        <fullName evidence="3">DUF418 domain-containing protein</fullName>
    </submittedName>
</protein>